<comment type="caution">
    <text evidence="1">The sequence shown here is derived from an EMBL/GenBank/DDBJ whole genome shotgun (WGS) entry which is preliminary data.</text>
</comment>
<proteinExistence type="predicted"/>
<name>A0A6L2JBK1_TANCI</name>
<protein>
    <submittedName>
        <fullName evidence="1">Uncharacterized protein</fullName>
    </submittedName>
</protein>
<reference evidence="1" key="1">
    <citation type="journal article" date="2019" name="Sci. Rep.">
        <title>Draft genome of Tanacetum cinerariifolium, the natural source of mosquito coil.</title>
        <authorList>
            <person name="Yamashiro T."/>
            <person name="Shiraishi A."/>
            <person name="Satake H."/>
            <person name="Nakayama K."/>
        </authorList>
    </citation>
    <scope>NUCLEOTIDE SEQUENCE</scope>
</reference>
<evidence type="ECO:0000313" key="1">
    <source>
        <dbReference type="EMBL" id="GEU34261.1"/>
    </source>
</evidence>
<dbReference type="EMBL" id="BKCJ010000557">
    <property type="protein sequence ID" value="GEU34261.1"/>
    <property type="molecule type" value="Genomic_DNA"/>
</dbReference>
<organism evidence="1">
    <name type="scientific">Tanacetum cinerariifolium</name>
    <name type="common">Dalmatian daisy</name>
    <name type="synonym">Chrysanthemum cinerariifolium</name>
    <dbReference type="NCBI Taxonomy" id="118510"/>
    <lineage>
        <taxon>Eukaryota</taxon>
        <taxon>Viridiplantae</taxon>
        <taxon>Streptophyta</taxon>
        <taxon>Embryophyta</taxon>
        <taxon>Tracheophyta</taxon>
        <taxon>Spermatophyta</taxon>
        <taxon>Magnoliopsida</taxon>
        <taxon>eudicotyledons</taxon>
        <taxon>Gunneridae</taxon>
        <taxon>Pentapetalae</taxon>
        <taxon>asterids</taxon>
        <taxon>campanulids</taxon>
        <taxon>Asterales</taxon>
        <taxon>Asteraceae</taxon>
        <taxon>Asteroideae</taxon>
        <taxon>Anthemideae</taxon>
        <taxon>Anthemidinae</taxon>
        <taxon>Tanacetum</taxon>
    </lineage>
</organism>
<gene>
    <name evidence="1" type="ORF">Tci_006239</name>
</gene>
<sequence length="142" mass="16892">MKCWYLVGIFPNCLVQKKVLCPSLEQNWYSMYALLRWLRSLRKDQFRSQVQKSKVSVTGKELRLQDLDCSVKVLRLMQDEDVYEPRAADSLIPLMTTKSLCYLPCQFNSEYELLKEVNVIMMYTEEKKYVELNIVYIRIIMA</sequence>
<dbReference type="AlphaFoldDB" id="A0A6L2JBK1"/>
<accession>A0A6L2JBK1</accession>